<reference evidence="2" key="2">
    <citation type="journal article" date="2024" name="Plant">
        <title>Genomic evolution and insights into agronomic trait innovations of Sesamum species.</title>
        <authorList>
            <person name="Miao H."/>
            <person name="Wang L."/>
            <person name="Qu L."/>
            <person name="Liu H."/>
            <person name="Sun Y."/>
            <person name="Le M."/>
            <person name="Wang Q."/>
            <person name="Wei S."/>
            <person name="Zheng Y."/>
            <person name="Lin W."/>
            <person name="Duan Y."/>
            <person name="Cao H."/>
            <person name="Xiong S."/>
            <person name="Wang X."/>
            <person name="Wei L."/>
            <person name="Li C."/>
            <person name="Ma Q."/>
            <person name="Ju M."/>
            <person name="Zhao R."/>
            <person name="Li G."/>
            <person name="Mu C."/>
            <person name="Tian Q."/>
            <person name="Mei H."/>
            <person name="Zhang T."/>
            <person name="Gao T."/>
            <person name="Zhang H."/>
        </authorList>
    </citation>
    <scope>NUCLEOTIDE SEQUENCE</scope>
    <source>
        <strain evidence="2">G02</strain>
    </source>
</reference>
<evidence type="ECO:0000256" key="1">
    <source>
        <dbReference type="SAM" id="MobiDB-lite"/>
    </source>
</evidence>
<sequence length="71" mass="7587">MGIGLGGFRPQEPKGRGAGRWMRKNNEAESATANSLSTSVALLGEGRGDGKMVRQSKESLTSKDLFWKGSC</sequence>
<evidence type="ECO:0000313" key="2">
    <source>
        <dbReference type="EMBL" id="KAL0413390.1"/>
    </source>
</evidence>
<feature type="region of interest" description="Disordered" evidence="1">
    <location>
        <begin position="1"/>
        <end position="21"/>
    </location>
</feature>
<gene>
    <name evidence="2" type="ORF">Sradi_1540700</name>
</gene>
<proteinExistence type="predicted"/>
<dbReference type="EMBL" id="JACGWJ010000006">
    <property type="protein sequence ID" value="KAL0413390.1"/>
    <property type="molecule type" value="Genomic_DNA"/>
</dbReference>
<accession>A0AAW2U8Z6</accession>
<protein>
    <submittedName>
        <fullName evidence="2">Uncharacterized protein</fullName>
    </submittedName>
</protein>
<name>A0AAW2U8Z6_SESRA</name>
<comment type="caution">
    <text evidence="2">The sequence shown here is derived from an EMBL/GenBank/DDBJ whole genome shotgun (WGS) entry which is preliminary data.</text>
</comment>
<organism evidence="2">
    <name type="scientific">Sesamum radiatum</name>
    <name type="common">Black benniseed</name>
    <dbReference type="NCBI Taxonomy" id="300843"/>
    <lineage>
        <taxon>Eukaryota</taxon>
        <taxon>Viridiplantae</taxon>
        <taxon>Streptophyta</taxon>
        <taxon>Embryophyta</taxon>
        <taxon>Tracheophyta</taxon>
        <taxon>Spermatophyta</taxon>
        <taxon>Magnoliopsida</taxon>
        <taxon>eudicotyledons</taxon>
        <taxon>Gunneridae</taxon>
        <taxon>Pentapetalae</taxon>
        <taxon>asterids</taxon>
        <taxon>lamiids</taxon>
        <taxon>Lamiales</taxon>
        <taxon>Pedaliaceae</taxon>
        <taxon>Sesamum</taxon>
    </lineage>
</organism>
<reference evidence="2" key="1">
    <citation type="submission" date="2020-06" db="EMBL/GenBank/DDBJ databases">
        <authorList>
            <person name="Li T."/>
            <person name="Hu X."/>
            <person name="Zhang T."/>
            <person name="Song X."/>
            <person name="Zhang H."/>
            <person name="Dai N."/>
            <person name="Sheng W."/>
            <person name="Hou X."/>
            <person name="Wei L."/>
        </authorList>
    </citation>
    <scope>NUCLEOTIDE SEQUENCE</scope>
    <source>
        <strain evidence="2">G02</strain>
        <tissue evidence="2">Leaf</tissue>
    </source>
</reference>
<dbReference type="AlphaFoldDB" id="A0AAW2U8Z6"/>